<dbReference type="GO" id="GO:0000166">
    <property type="term" value="F:nucleotide binding"/>
    <property type="evidence" value="ECO:0007669"/>
    <property type="project" value="InterPro"/>
</dbReference>
<dbReference type="PANTHER" id="PTHR43249:SF1">
    <property type="entry name" value="D-GLUCOSIDE 3-DEHYDROGENASE"/>
    <property type="match status" value="1"/>
</dbReference>
<feature type="domain" description="GFO/IDH/MocA-like oxidoreductase" evidence="2">
    <location>
        <begin position="128"/>
        <end position="252"/>
    </location>
</feature>
<dbReference type="SUPFAM" id="SSF55347">
    <property type="entry name" value="Glyceraldehyde-3-phosphate dehydrogenase-like, C-terminal domain"/>
    <property type="match status" value="1"/>
</dbReference>
<dbReference type="Proteomes" id="UP000346198">
    <property type="component" value="Unassembled WGS sequence"/>
</dbReference>
<dbReference type="InterPro" id="IPR055170">
    <property type="entry name" value="GFO_IDH_MocA-like_dom"/>
</dbReference>
<gene>
    <name evidence="3" type="primary">gfo_3</name>
    <name evidence="3" type="ORF">SCARR_01346</name>
</gene>
<dbReference type="InterPro" id="IPR052515">
    <property type="entry name" value="Gfo/Idh/MocA_Oxidoreductase"/>
</dbReference>
<sequence length="381" mass="41655">MKIGIIGLGNIGRVHAKNIQDGLVENCEIVAVANQPIESMDDFKAQGIACFDDGSALIKSGLVDAVLIALPTALHAPLGIQALEAGLHLMMEKPLACHKAEGERILAAQQRDDQIVSLMMNQRTHPCYVKIKQWIDDGALGELQRVSWTMTNWFRPEIYYQSSAWRATWKGEGGGVLMNQCPHNIDVLQWLVGMPSKIRAHCSFGKYHDIEVEDEVNAYFEFPNGATGQFCASTGEAPGSNRLEIVGDLGTVITDGNEAKLICNSESVSAFSRSTDEMFGCPETSEKVFQPLEAVNQHAAILNNFVKATRGEAELIAPAVEGLRSLELAGAMIYSSWINDAVELPLDSEAYEAAINEKIAQSKPREVVQTTAKVDMSKSYR</sequence>
<dbReference type="Pfam" id="PF22725">
    <property type="entry name" value="GFO_IDH_MocA_C3"/>
    <property type="match status" value="1"/>
</dbReference>
<evidence type="ECO:0000313" key="4">
    <source>
        <dbReference type="Proteomes" id="UP000346198"/>
    </source>
</evidence>
<dbReference type="EMBL" id="CAAHFH010000001">
    <property type="protein sequence ID" value="VGO19288.1"/>
    <property type="molecule type" value="Genomic_DNA"/>
</dbReference>
<feature type="domain" description="Gfo/Idh/MocA-like oxidoreductase N-terminal" evidence="1">
    <location>
        <begin position="1"/>
        <end position="117"/>
    </location>
</feature>
<evidence type="ECO:0000313" key="3">
    <source>
        <dbReference type="EMBL" id="VGO19288.1"/>
    </source>
</evidence>
<dbReference type="InterPro" id="IPR036291">
    <property type="entry name" value="NAD(P)-bd_dom_sf"/>
</dbReference>
<name>A0A6C2UGN5_9BACT</name>
<dbReference type="RefSeq" id="WP_136060703.1">
    <property type="nucleotide sequence ID" value="NZ_CAAHFH010000001.1"/>
</dbReference>
<evidence type="ECO:0000259" key="2">
    <source>
        <dbReference type="Pfam" id="PF22725"/>
    </source>
</evidence>
<accession>A0A6C2UGN5</accession>
<dbReference type="InterPro" id="IPR000683">
    <property type="entry name" value="Gfo/Idh/MocA-like_OxRdtase_N"/>
</dbReference>
<dbReference type="PANTHER" id="PTHR43249">
    <property type="entry name" value="UDP-N-ACETYL-2-AMINO-2-DEOXY-D-GLUCURONATE OXIDASE"/>
    <property type="match status" value="1"/>
</dbReference>
<evidence type="ECO:0000259" key="1">
    <source>
        <dbReference type="Pfam" id="PF01408"/>
    </source>
</evidence>
<dbReference type="Pfam" id="PF01408">
    <property type="entry name" value="GFO_IDH_MocA"/>
    <property type="match status" value="1"/>
</dbReference>
<dbReference type="Gene3D" id="3.30.360.10">
    <property type="entry name" value="Dihydrodipicolinate Reductase, domain 2"/>
    <property type="match status" value="1"/>
</dbReference>
<reference evidence="3 4" key="1">
    <citation type="submission" date="2019-04" db="EMBL/GenBank/DDBJ databases">
        <authorList>
            <person name="Van Vliet M D."/>
        </authorList>
    </citation>
    <scope>NUCLEOTIDE SEQUENCE [LARGE SCALE GENOMIC DNA]</scope>
    <source>
        <strain evidence="3 4">F21</strain>
    </source>
</reference>
<organism evidence="3 4">
    <name type="scientific">Pontiella sulfatireligans</name>
    <dbReference type="NCBI Taxonomy" id="2750658"/>
    <lineage>
        <taxon>Bacteria</taxon>
        <taxon>Pseudomonadati</taxon>
        <taxon>Kiritimatiellota</taxon>
        <taxon>Kiritimatiellia</taxon>
        <taxon>Kiritimatiellales</taxon>
        <taxon>Pontiellaceae</taxon>
        <taxon>Pontiella</taxon>
    </lineage>
</organism>
<dbReference type="SUPFAM" id="SSF51735">
    <property type="entry name" value="NAD(P)-binding Rossmann-fold domains"/>
    <property type="match status" value="1"/>
</dbReference>
<dbReference type="Gene3D" id="3.40.50.720">
    <property type="entry name" value="NAD(P)-binding Rossmann-like Domain"/>
    <property type="match status" value="1"/>
</dbReference>
<protein>
    <submittedName>
        <fullName evidence="3">Glucose--fructose oxidoreductase</fullName>
    </submittedName>
</protein>
<proteinExistence type="predicted"/>
<dbReference type="AlphaFoldDB" id="A0A6C2UGN5"/>
<keyword evidence="4" id="KW-1185">Reference proteome</keyword>